<keyword evidence="3" id="KW-1185">Reference proteome</keyword>
<evidence type="ECO:0000313" key="2">
    <source>
        <dbReference type="EMBL" id="SEN46752.1"/>
    </source>
</evidence>
<accession>A0A1H8GRT7</accession>
<feature type="region of interest" description="Disordered" evidence="1">
    <location>
        <begin position="34"/>
        <end position="57"/>
    </location>
</feature>
<proteinExistence type="predicted"/>
<gene>
    <name evidence="2" type="ORF">SAMN04489859_1007123</name>
</gene>
<protein>
    <submittedName>
        <fullName evidence="2">Uncharacterized protein</fullName>
    </submittedName>
</protein>
<dbReference type="Proteomes" id="UP000199054">
    <property type="component" value="Unassembled WGS sequence"/>
</dbReference>
<evidence type="ECO:0000256" key="1">
    <source>
        <dbReference type="SAM" id="MobiDB-lite"/>
    </source>
</evidence>
<name>A0A1H8GRT7_9RHOB</name>
<reference evidence="2 3" key="1">
    <citation type="submission" date="2016-10" db="EMBL/GenBank/DDBJ databases">
        <authorList>
            <person name="de Groot N.N."/>
        </authorList>
    </citation>
    <scope>NUCLEOTIDE SEQUENCE [LARGE SCALE GENOMIC DNA]</scope>
    <source>
        <strain evidence="2 3">DSM 8512</strain>
    </source>
</reference>
<evidence type="ECO:0000313" key="3">
    <source>
        <dbReference type="Proteomes" id="UP000199054"/>
    </source>
</evidence>
<dbReference type="AlphaFoldDB" id="A0A1H8GRT7"/>
<sequence length="72" mass="8068">MAHTITHFTPDMRQRLDGLVDRVGKAVNSYIDGQARRDEMQAPEDGSDEGAAGTGLRHDRIMRHVLRPGVWV</sequence>
<dbReference type="STRING" id="34002.SAMN04489859_1007123"/>
<dbReference type="EMBL" id="FODE01000007">
    <property type="protein sequence ID" value="SEN46752.1"/>
    <property type="molecule type" value="Genomic_DNA"/>
</dbReference>
<dbReference type="OrthoDB" id="7867799at2"/>
<organism evidence="2 3">
    <name type="scientific">Paracoccus alcaliphilus</name>
    <dbReference type="NCBI Taxonomy" id="34002"/>
    <lineage>
        <taxon>Bacteria</taxon>
        <taxon>Pseudomonadati</taxon>
        <taxon>Pseudomonadota</taxon>
        <taxon>Alphaproteobacteria</taxon>
        <taxon>Rhodobacterales</taxon>
        <taxon>Paracoccaceae</taxon>
        <taxon>Paracoccus</taxon>
    </lineage>
</organism>
<dbReference type="RefSeq" id="WP_090611185.1">
    <property type="nucleotide sequence ID" value="NZ_CP067124.1"/>
</dbReference>